<keyword evidence="2" id="KW-1185">Reference proteome</keyword>
<comment type="caution">
    <text evidence="1">The sequence shown here is derived from an EMBL/GenBank/DDBJ whole genome shotgun (WGS) entry which is preliminary data.</text>
</comment>
<proteinExistence type="predicted"/>
<dbReference type="Proteomes" id="UP000244248">
    <property type="component" value="Unassembled WGS sequence"/>
</dbReference>
<gene>
    <name evidence="1" type="ORF">CJD38_16085</name>
</gene>
<name>A0A2T5MBW9_9GAMM</name>
<protein>
    <submittedName>
        <fullName evidence="1">Uncharacterized protein</fullName>
    </submittedName>
</protein>
<reference evidence="1 2" key="1">
    <citation type="submission" date="2018-04" db="EMBL/GenBank/DDBJ databases">
        <title>Novel species isolated from glacier.</title>
        <authorList>
            <person name="Liu Q."/>
            <person name="Xin Y.-H."/>
        </authorList>
    </citation>
    <scope>NUCLEOTIDE SEQUENCE [LARGE SCALE GENOMIC DNA]</scope>
    <source>
        <strain evidence="1 2">GT1R17</strain>
    </source>
</reference>
<sequence>MTASKTSVADALLDAHVHFILDQISGEALQPLIEGELDALLVNAKKLKLNDCVTRKMIKDVALAYAADLELGAGIPELVGDVARALYAHDAHEKTSFGDLLSDEHFSDIADKVLELKSLREKIVHEAVASPLYVSFASDLLYNGIKGYLAQNAVTRNIPGAGSMMKLGKAVMSKATPNLEASIEDGLKKYIGQSVKATSKGSAGLLLKYADDETLRDLAHEFWLRIKPLKIASLREDISSLDVEEGFVTAYEFWRTLRGTSFYRVMIGAGIDAFFDKYGDASLSELLDDLGIDRSMMMREAMRFAPPVIKALNKKKMIEPVIRRNLARFYQSDAARAVLDAR</sequence>
<evidence type="ECO:0000313" key="2">
    <source>
        <dbReference type="Proteomes" id="UP000244248"/>
    </source>
</evidence>
<dbReference type="RefSeq" id="WP_107941411.1">
    <property type="nucleotide sequence ID" value="NZ_QANS01000007.1"/>
</dbReference>
<dbReference type="OrthoDB" id="7055830at2"/>
<accession>A0A2T5MBW9</accession>
<dbReference type="AlphaFoldDB" id="A0A2T5MBW9"/>
<dbReference type="EMBL" id="QANS01000007">
    <property type="protein sequence ID" value="PTU30065.1"/>
    <property type="molecule type" value="Genomic_DNA"/>
</dbReference>
<evidence type="ECO:0000313" key="1">
    <source>
        <dbReference type="EMBL" id="PTU30065.1"/>
    </source>
</evidence>
<organism evidence="1 2">
    <name type="scientific">Stenotrophobium rhamnosiphilum</name>
    <dbReference type="NCBI Taxonomy" id="2029166"/>
    <lineage>
        <taxon>Bacteria</taxon>
        <taxon>Pseudomonadati</taxon>
        <taxon>Pseudomonadota</taxon>
        <taxon>Gammaproteobacteria</taxon>
        <taxon>Nevskiales</taxon>
        <taxon>Nevskiaceae</taxon>
        <taxon>Stenotrophobium</taxon>
    </lineage>
</organism>